<evidence type="ECO:0000313" key="5">
    <source>
        <dbReference type="EMBL" id="KAK3678037.1"/>
    </source>
</evidence>
<protein>
    <recommendedName>
        <fullName evidence="4">S1-like domain-containing protein</fullName>
    </recommendedName>
</protein>
<dbReference type="GO" id="GO:0003723">
    <property type="term" value="F:RNA binding"/>
    <property type="evidence" value="ECO:0007669"/>
    <property type="project" value="UniProtKB-KW"/>
</dbReference>
<dbReference type="InterPro" id="IPR006196">
    <property type="entry name" value="RNA-binding_domain_S1_IF1"/>
</dbReference>
<reference evidence="5" key="1">
    <citation type="submission" date="2023-07" db="EMBL/GenBank/DDBJ databases">
        <title>Black Yeasts Isolated from many extreme environments.</title>
        <authorList>
            <person name="Coleine C."/>
            <person name="Stajich J.E."/>
            <person name="Selbmann L."/>
        </authorList>
    </citation>
    <scope>NUCLEOTIDE SEQUENCE</scope>
    <source>
        <strain evidence="5">CCFEE 5485</strain>
    </source>
</reference>
<evidence type="ECO:0000256" key="2">
    <source>
        <dbReference type="ARBA" id="ARBA00022884"/>
    </source>
</evidence>
<dbReference type="Pfam" id="PF01176">
    <property type="entry name" value="eIF-1a"/>
    <property type="match status" value="1"/>
</dbReference>
<feature type="domain" description="S1-like" evidence="4">
    <location>
        <begin position="92"/>
        <end position="157"/>
    </location>
</feature>
<dbReference type="InterPro" id="IPR039294">
    <property type="entry name" value="EIF1AD"/>
</dbReference>
<dbReference type="SUPFAM" id="SSF50249">
    <property type="entry name" value="Nucleic acid-binding proteins"/>
    <property type="match status" value="1"/>
</dbReference>
<dbReference type="InterPro" id="IPR001253">
    <property type="entry name" value="TIF_eIF-1A"/>
</dbReference>
<gene>
    <name evidence="5" type="ORF">LTR78_002132</name>
</gene>
<feature type="compositionally biased region" description="Acidic residues" evidence="3">
    <location>
        <begin position="183"/>
        <end position="201"/>
    </location>
</feature>
<comment type="similarity">
    <text evidence="1">Belongs to the EIF1AD family.</text>
</comment>
<dbReference type="PANTHER" id="PTHR21641">
    <property type="entry name" value="TRANSLATION INITIATION FACTOR-RELATED"/>
    <property type="match status" value="1"/>
</dbReference>
<comment type="caution">
    <text evidence="5">The sequence shown here is derived from an EMBL/GenBank/DDBJ whole genome shotgun (WGS) entry which is preliminary data.</text>
</comment>
<name>A0AAE0WUF6_9PEZI</name>
<dbReference type="EMBL" id="JAUTXT010000005">
    <property type="protein sequence ID" value="KAK3678037.1"/>
    <property type="molecule type" value="Genomic_DNA"/>
</dbReference>
<dbReference type="GO" id="GO:0003743">
    <property type="term" value="F:translation initiation factor activity"/>
    <property type="evidence" value="ECO:0007669"/>
    <property type="project" value="InterPro"/>
</dbReference>
<dbReference type="InterPro" id="IPR012340">
    <property type="entry name" value="NA-bd_OB-fold"/>
</dbReference>
<evidence type="ECO:0000313" key="6">
    <source>
        <dbReference type="Proteomes" id="UP001274830"/>
    </source>
</evidence>
<evidence type="ECO:0000256" key="3">
    <source>
        <dbReference type="SAM" id="MobiDB-lite"/>
    </source>
</evidence>
<dbReference type="SMART" id="SM00652">
    <property type="entry name" value="eIF1a"/>
    <property type="match status" value="1"/>
</dbReference>
<dbReference type="AlphaFoldDB" id="A0AAE0WUF6"/>
<proteinExistence type="inferred from homology"/>
<dbReference type="PANTHER" id="PTHR21641:SF0">
    <property type="entry name" value="RNA-BINDING PROTEIN EIF1AD-RELATED"/>
    <property type="match status" value="1"/>
</dbReference>
<evidence type="ECO:0000259" key="4">
    <source>
        <dbReference type="Pfam" id="PF01176"/>
    </source>
</evidence>
<feature type="region of interest" description="Disordered" evidence="3">
    <location>
        <begin position="179"/>
        <end position="201"/>
    </location>
</feature>
<keyword evidence="6" id="KW-1185">Reference proteome</keyword>
<organism evidence="5 6">
    <name type="scientific">Recurvomyces mirabilis</name>
    <dbReference type="NCBI Taxonomy" id="574656"/>
    <lineage>
        <taxon>Eukaryota</taxon>
        <taxon>Fungi</taxon>
        <taxon>Dikarya</taxon>
        <taxon>Ascomycota</taxon>
        <taxon>Pezizomycotina</taxon>
        <taxon>Dothideomycetes</taxon>
        <taxon>Dothideomycetidae</taxon>
        <taxon>Mycosphaerellales</taxon>
        <taxon>Teratosphaeriaceae</taxon>
        <taxon>Recurvomyces</taxon>
    </lineage>
</organism>
<dbReference type="Gene3D" id="2.40.50.140">
    <property type="entry name" value="Nucleic acid-binding proteins"/>
    <property type="match status" value="1"/>
</dbReference>
<dbReference type="GO" id="GO:0005634">
    <property type="term" value="C:nucleus"/>
    <property type="evidence" value="ECO:0007669"/>
    <property type="project" value="TreeGrafter"/>
</dbReference>
<sequence length="201" mass="22489">MESNIIQPSAFTTNYLLPGLKKPTGSSVKEDLSDRIGLLELFCGEAKLKSTSLRRCHLITRLAAHKMPKPKRSINAVAEETLTPPATLPEQHQIAQLKHAAGKNLYHVEVSDKQTFLAELNQKFRSTIWLKRGCYVVVDTAALANRENKLGGEIVNVVGDEKAWRKMLYWPTNFVPRRSAYGDESEDEGPQMPPSDDEDEG</sequence>
<keyword evidence="2" id="KW-0694">RNA-binding</keyword>
<evidence type="ECO:0000256" key="1">
    <source>
        <dbReference type="ARBA" id="ARBA00007340"/>
    </source>
</evidence>
<dbReference type="Proteomes" id="UP001274830">
    <property type="component" value="Unassembled WGS sequence"/>
</dbReference>
<accession>A0AAE0WUF6</accession>